<dbReference type="Proteomes" id="UP000472274">
    <property type="component" value="Unplaced"/>
</dbReference>
<dbReference type="Ensembl" id="ENSTMTT00000025316.1">
    <property type="protein sequence ID" value="ENSTMTP00000024460.1"/>
    <property type="gene ID" value="ENSTMTG00000017812.1"/>
</dbReference>
<dbReference type="InParanoid" id="A0A674JSX7"/>
<reference evidence="2" key="2">
    <citation type="submission" date="2025-09" db="UniProtKB">
        <authorList>
            <consortium name="Ensembl"/>
        </authorList>
    </citation>
    <scope>IDENTIFICATION</scope>
</reference>
<evidence type="ECO:0000256" key="1">
    <source>
        <dbReference type="SAM" id="MobiDB-lite"/>
    </source>
</evidence>
<reference evidence="2" key="1">
    <citation type="submission" date="2025-08" db="UniProtKB">
        <authorList>
            <consortium name="Ensembl"/>
        </authorList>
    </citation>
    <scope>IDENTIFICATION</scope>
</reference>
<evidence type="ECO:0000313" key="3">
    <source>
        <dbReference type="Proteomes" id="UP000472274"/>
    </source>
</evidence>
<accession>A0A674JSX7</accession>
<name>A0A674JSX7_9SAUR</name>
<protein>
    <submittedName>
        <fullName evidence="2">Uncharacterized protein</fullName>
    </submittedName>
</protein>
<proteinExistence type="predicted"/>
<feature type="region of interest" description="Disordered" evidence="1">
    <location>
        <begin position="46"/>
        <end position="103"/>
    </location>
</feature>
<evidence type="ECO:0000313" key="2">
    <source>
        <dbReference type="Ensembl" id="ENSTMTP00000024460.1"/>
    </source>
</evidence>
<dbReference type="AlphaFoldDB" id="A0A674JSX7"/>
<feature type="compositionally biased region" description="Polar residues" evidence="1">
    <location>
        <begin position="81"/>
        <end position="95"/>
    </location>
</feature>
<sequence>MPKTPGSTGKGLGNEIHLPTPEITSCYVSSSPNLRRNAHSRCKDTGHNLLHISDGENIDGKGGGRGAGELPTAKAAGEIPATSTHRGSPQGNATPQVHGEPREVGELSAVLLKEGNVFW</sequence>
<keyword evidence="3" id="KW-1185">Reference proteome</keyword>
<organism evidence="2 3">
    <name type="scientific">Terrapene triunguis</name>
    <name type="common">Three-toed box turtle</name>
    <dbReference type="NCBI Taxonomy" id="2587831"/>
    <lineage>
        <taxon>Eukaryota</taxon>
        <taxon>Metazoa</taxon>
        <taxon>Chordata</taxon>
        <taxon>Craniata</taxon>
        <taxon>Vertebrata</taxon>
        <taxon>Euteleostomi</taxon>
        <taxon>Archelosauria</taxon>
        <taxon>Testudinata</taxon>
        <taxon>Testudines</taxon>
        <taxon>Cryptodira</taxon>
        <taxon>Durocryptodira</taxon>
        <taxon>Testudinoidea</taxon>
        <taxon>Emydidae</taxon>
        <taxon>Terrapene</taxon>
    </lineage>
</organism>